<keyword evidence="6 8" id="KW-0472">Membrane</keyword>
<evidence type="ECO:0000256" key="6">
    <source>
        <dbReference type="ARBA" id="ARBA00023136"/>
    </source>
</evidence>
<keyword evidence="3" id="KW-0999">Mitochondrion inner membrane</keyword>
<keyword evidence="10" id="KW-1185">Reference proteome</keyword>
<evidence type="ECO:0000256" key="1">
    <source>
        <dbReference type="ARBA" id="ARBA00004434"/>
    </source>
</evidence>
<evidence type="ECO:0000313" key="9">
    <source>
        <dbReference type="Ensembl" id="ENSSVLP00005001492.1"/>
    </source>
</evidence>
<keyword evidence="4 8" id="KW-1133">Transmembrane helix</keyword>
<dbReference type="Proteomes" id="UP000694564">
    <property type="component" value="Chromosome 2"/>
</dbReference>
<name>A0A8D2AGL5_SCIVU</name>
<dbReference type="GO" id="GO:0005743">
    <property type="term" value="C:mitochondrial inner membrane"/>
    <property type="evidence" value="ECO:0007669"/>
    <property type="project" value="UniProtKB-SubCell"/>
</dbReference>
<evidence type="ECO:0000256" key="5">
    <source>
        <dbReference type="ARBA" id="ARBA00023128"/>
    </source>
</evidence>
<organism evidence="9 10">
    <name type="scientific">Sciurus vulgaris</name>
    <name type="common">Eurasian red squirrel</name>
    <dbReference type="NCBI Taxonomy" id="55149"/>
    <lineage>
        <taxon>Eukaryota</taxon>
        <taxon>Metazoa</taxon>
        <taxon>Chordata</taxon>
        <taxon>Craniata</taxon>
        <taxon>Vertebrata</taxon>
        <taxon>Euteleostomi</taxon>
        <taxon>Mammalia</taxon>
        <taxon>Eutheria</taxon>
        <taxon>Euarchontoglires</taxon>
        <taxon>Glires</taxon>
        <taxon>Rodentia</taxon>
        <taxon>Sciuromorpha</taxon>
        <taxon>Sciuridae</taxon>
        <taxon>Sciurinae</taxon>
        <taxon>Sciurini</taxon>
        <taxon>Sciurus</taxon>
    </lineage>
</organism>
<sequence length="60" mass="6463">ILRTITAGVPLTAYLEMLVSTLLVIFVGAKAVHRYYRPDLTVPDIPMLILSPLGIGRGVG</sequence>
<reference evidence="9" key="2">
    <citation type="submission" date="2025-09" db="UniProtKB">
        <authorList>
            <consortium name="Ensembl"/>
        </authorList>
    </citation>
    <scope>IDENTIFICATION</scope>
</reference>
<dbReference type="Ensembl" id="ENSSVLT00005001646.1">
    <property type="protein sequence ID" value="ENSSVLP00005001492.1"/>
    <property type="gene ID" value="ENSSVLG00005001240.1"/>
</dbReference>
<reference evidence="9" key="1">
    <citation type="submission" date="2025-08" db="UniProtKB">
        <authorList>
            <consortium name="Ensembl"/>
        </authorList>
    </citation>
    <scope>IDENTIFICATION</scope>
</reference>
<evidence type="ECO:0000256" key="2">
    <source>
        <dbReference type="ARBA" id="ARBA00022692"/>
    </source>
</evidence>
<evidence type="ECO:0000256" key="8">
    <source>
        <dbReference type="SAM" id="Phobius"/>
    </source>
</evidence>
<dbReference type="PANTHER" id="PTHR28492:SF1">
    <property type="entry name" value="UBIQUINOL-CYTOCHROME-C REDUCTASE COMPLEX ASSEMBLY FACTOR 6"/>
    <property type="match status" value="1"/>
</dbReference>
<evidence type="ECO:0000256" key="4">
    <source>
        <dbReference type="ARBA" id="ARBA00022989"/>
    </source>
</evidence>
<comment type="subcellular location">
    <subcellularLocation>
        <location evidence="1">Mitochondrion inner membrane</location>
        <topology evidence="1">Single-pass membrane protein</topology>
    </subcellularLocation>
</comment>
<dbReference type="Pfam" id="PF14990">
    <property type="entry name" value="DUF4516"/>
    <property type="match status" value="1"/>
</dbReference>
<comment type="similarity">
    <text evidence="7">Belongs to the UQCC6 family.</text>
</comment>
<evidence type="ECO:0000256" key="3">
    <source>
        <dbReference type="ARBA" id="ARBA00022792"/>
    </source>
</evidence>
<dbReference type="PANTHER" id="PTHR28492">
    <property type="entry name" value="HYPOTHETICAL PROTEIN LOC691921"/>
    <property type="match status" value="1"/>
</dbReference>
<evidence type="ECO:0000256" key="7">
    <source>
        <dbReference type="ARBA" id="ARBA00044944"/>
    </source>
</evidence>
<dbReference type="InterPro" id="IPR027858">
    <property type="entry name" value="BRAWNIN"/>
</dbReference>
<dbReference type="GO" id="GO:0034551">
    <property type="term" value="P:mitochondrial respiratory chain complex III assembly"/>
    <property type="evidence" value="ECO:0007669"/>
    <property type="project" value="InterPro"/>
</dbReference>
<dbReference type="AlphaFoldDB" id="A0A8D2AGL5"/>
<keyword evidence="5" id="KW-0496">Mitochondrion</keyword>
<protein>
    <submittedName>
        <fullName evidence="9">Uncharacterized protein</fullName>
    </submittedName>
</protein>
<evidence type="ECO:0000313" key="10">
    <source>
        <dbReference type="Proteomes" id="UP000694564"/>
    </source>
</evidence>
<keyword evidence="2 8" id="KW-0812">Transmembrane</keyword>
<accession>A0A8D2AGL5</accession>
<proteinExistence type="inferred from homology"/>
<feature type="transmembrane region" description="Helical" evidence="8">
    <location>
        <begin position="12"/>
        <end position="32"/>
    </location>
</feature>